<dbReference type="Pfam" id="PF01344">
    <property type="entry name" value="Kelch_1"/>
    <property type="match status" value="1"/>
</dbReference>
<dbReference type="EMBL" id="CAMPGE010005770">
    <property type="protein sequence ID" value="CAI2364609.1"/>
    <property type="molecule type" value="Genomic_DNA"/>
</dbReference>
<dbReference type="AlphaFoldDB" id="A0AAD1UFW3"/>
<keyword evidence="2" id="KW-0677">Repeat</keyword>
<proteinExistence type="predicted"/>
<evidence type="ECO:0000256" key="1">
    <source>
        <dbReference type="ARBA" id="ARBA00022441"/>
    </source>
</evidence>
<evidence type="ECO:0008006" key="5">
    <source>
        <dbReference type="Google" id="ProtNLM"/>
    </source>
</evidence>
<dbReference type="PANTHER" id="PTHR46260">
    <property type="entry name" value="RING-TYPE DOMAIN-CONTAINING PROTEIN"/>
    <property type="match status" value="1"/>
</dbReference>
<evidence type="ECO:0000313" key="4">
    <source>
        <dbReference type="Proteomes" id="UP001295684"/>
    </source>
</evidence>
<sequence length="548" mass="62786">MSISSSQSSDDSNPDKVASKPIDIPGQACCEHSSKDSCCIFLSEPLCEECISKKPPLGMETLVQNKLDAYLQDVTRSIQELSTRMKNAKNPKFLKESVVDFFSQRRADAHFLEKKITKKVSKSDDLLRMMRKDIMPDNYKALLRQKMAQNILKQPQMLQSLSFAQAQLIEDQPDRFEDLPAYFGPATRPLSVQPPSLYQQHTMMEEIEEKKIINTVQFPPPPMLAIKYGEEQEEEQFKEYGFNPDLKTPFKPNENPAEVQEIDKIYKHFYTLKSENLHKVSIHSTLMTPPILSCPTILYARIAYFPDDSLYLLGGTSDFEYRQVSKMMFKVNPGTSKFFNAEPMLQARANFGITVCIHTKKIFVAGGDLSLTNTSNEAEYYNCEENTWSSLGKMQLKKSATSLLLIGQRYLYSFGGICKEKIDSPIIDRIERTDLQEGNGQWLLLNLLLPTPISDIGCVQASPEEILLFGGWNKEPVDRMFIIRIQNSMHYLVRYENTMNQPDSFTINGVYSLEKSGMRVCGQRYVHIFNCERMNFTSREILERVVQI</sequence>
<dbReference type="SUPFAM" id="SSF117281">
    <property type="entry name" value="Kelch motif"/>
    <property type="match status" value="1"/>
</dbReference>
<accession>A0AAD1UFW3</accession>
<dbReference type="Proteomes" id="UP001295684">
    <property type="component" value="Unassembled WGS sequence"/>
</dbReference>
<gene>
    <name evidence="3" type="ORF">ECRASSUSDP1_LOCUS5954</name>
</gene>
<name>A0AAD1UFW3_EUPCR</name>
<dbReference type="InterPro" id="IPR006652">
    <property type="entry name" value="Kelch_1"/>
</dbReference>
<dbReference type="SMART" id="SM00612">
    <property type="entry name" value="Kelch"/>
    <property type="match status" value="2"/>
</dbReference>
<organism evidence="3 4">
    <name type="scientific">Euplotes crassus</name>
    <dbReference type="NCBI Taxonomy" id="5936"/>
    <lineage>
        <taxon>Eukaryota</taxon>
        <taxon>Sar</taxon>
        <taxon>Alveolata</taxon>
        <taxon>Ciliophora</taxon>
        <taxon>Intramacronucleata</taxon>
        <taxon>Spirotrichea</taxon>
        <taxon>Hypotrichia</taxon>
        <taxon>Euplotida</taxon>
        <taxon>Euplotidae</taxon>
        <taxon>Moneuplotes</taxon>
    </lineage>
</organism>
<dbReference type="InterPro" id="IPR051746">
    <property type="entry name" value="Kelch_domain_containing_8"/>
</dbReference>
<comment type="caution">
    <text evidence="3">The sequence shown here is derived from an EMBL/GenBank/DDBJ whole genome shotgun (WGS) entry which is preliminary data.</text>
</comment>
<reference evidence="3" key="1">
    <citation type="submission" date="2023-07" db="EMBL/GenBank/DDBJ databases">
        <authorList>
            <consortium name="AG Swart"/>
            <person name="Singh M."/>
            <person name="Singh A."/>
            <person name="Seah K."/>
            <person name="Emmerich C."/>
        </authorList>
    </citation>
    <scope>NUCLEOTIDE SEQUENCE</scope>
    <source>
        <strain evidence="3">DP1</strain>
    </source>
</reference>
<keyword evidence="1" id="KW-0880">Kelch repeat</keyword>
<dbReference type="PANTHER" id="PTHR46260:SF3">
    <property type="entry name" value="RING-TYPE DOMAIN-CONTAINING PROTEIN"/>
    <property type="match status" value="1"/>
</dbReference>
<dbReference type="InterPro" id="IPR015915">
    <property type="entry name" value="Kelch-typ_b-propeller"/>
</dbReference>
<dbReference type="Gene3D" id="2.120.10.80">
    <property type="entry name" value="Kelch-type beta propeller"/>
    <property type="match status" value="1"/>
</dbReference>
<evidence type="ECO:0000313" key="3">
    <source>
        <dbReference type="EMBL" id="CAI2364609.1"/>
    </source>
</evidence>
<evidence type="ECO:0000256" key="2">
    <source>
        <dbReference type="ARBA" id="ARBA00022737"/>
    </source>
</evidence>
<keyword evidence="4" id="KW-1185">Reference proteome</keyword>
<protein>
    <recommendedName>
        <fullName evidence="5">Kelch motif family protein</fullName>
    </recommendedName>
</protein>